<comment type="caution">
    <text evidence="2">The sequence shown here is derived from an EMBL/GenBank/DDBJ whole genome shotgun (WGS) entry which is preliminary data.</text>
</comment>
<dbReference type="AlphaFoldDB" id="A0A136C807"/>
<dbReference type="Proteomes" id="UP000075591">
    <property type="component" value="Unassembled WGS sequence"/>
</dbReference>
<protein>
    <submittedName>
        <fullName evidence="2">Uncharacterized protein</fullName>
    </submittedName>
</protein>
<gene>
    <name evidence="2" type="ORF">AT274_14970</name>
</gene>
<dbReference type="PATRIC" id="fig|1396.439.peg.1473"/>
<name>A0A136C807_BACCE</name>
<feature type="region of interest" description="Disordered" evidence="1">
    <location>
        <begin position="33"/>
        <end position="59"/>
    </location>
</feature>
<sequence>MYTSIGLRVRNDSESENKTCLMDWKHRIVTNPNVVTGNGARHGVKQAPKSEIERSLKQR</sequence>
<reference evidence="2 3" key="1">
    <citation type="submission" date="2015-12" db="EMBL/GenBank/DDBJ databases">
        <title>Bacillus cereus Group isolate.</title>
        <authorList>
            <person name="Kovac J."/>
        </authorList>
    </citation>
    <scope>NUCLEOTIDE SEQUENCE [LARGE SCALE GENOMIC DNA]</scope>
    <source>
        <strain evidence="2 3">FSL W8-0275</strain>
    </source>
</reference>
<dbReference type="EMBL" id="LOMT01000172">
    <property type="protein sequence ID" value="KXX84217.1"/>
    <property type="molecule type" value="Genomic_DNA"/>
</dbReference>
<evidence type="ECO:0000256" key="1">
    <source>
        <dbReference type="SAM" id="MobiDB-lite"/>
    </source>
</evidence>
<feature type="compositionally biased region" description="Basic and acidic residues" evidence="1">
    <location>
        <begin position="48"/>
        <end position="59"/>
    </location>
</feature>
<organism evidence="2 3">
    <name type="scientific">Bacillus cereus</name>
    <dbReference type="NCBI Taxonomy" id="1396"/>
    <lineage>
        <taxon>Bacteria</taxon>
        <taxon>Bacillati</taxon>
        <taxon>Bacillota</taxon>
        <taxon>Bacilli</taxon>
        <taxon>Bacillales</taxon>
        <taxon>Bacillaceae</taxon>
        <taxon>Bacillus</taxon>
        <taxon>Bacillus cereus group</taxon>
    </lineage>
</organism>
<evidence type="ECO:0000313" key="3">
    <source>
        <dbReference type="Proteomes" id="UP000075591"/>
    </source>
</evidence>
<evidence type="ECO:0000313" key="2">
    <source>
        <dbReference type="EMBL" id="KXX84217.1"/>
    </source>
</evidence>
<proteinExistence type="predicted"/>
<accession>A0A136C807</accession>